<dbReference type="KEGG" id="pbap:Pla133_19990"/>
<reference evidence="2 3" key="1">
    <citation type="submission" date="2019-02" db="EMBL/GenBank/DDBJ databases">
        <title>Deep-cultivation of Planctomycetes and their phenomic and genomic characterization uncovers novel biology.</title>
        <authorList>
            <person name="Wiegand S."/>
            <person name="Jogler M."/>
            <person name="Boedeker C."/>
            <person name="Pinto D."/>
            <person name="Vollmers J."/>
            <person name="Rivas-Marin E."/>
            <person name="Kohn T."/>
            <person name="Peeters S.H."/>
            <person name="Heuer A."/>
            <person name="Rast P."/>
            <person name="Oberbeckmann S."/>
            <person name="Bunk B."/>
            <person name="Jeske O."/>
            <person name="Meyerdierks A."/>
            <person name="Storesund J.E."/>
            <person name="Kallscheuer N."/>
            <person name="Luecker S."/>
            <person name="Lage O.M."/>
            <person name="Pohl T."/>
            <person name="Merkel B.J."/>
            <person name="Hornburger P."/>
            <person name="Mueller R.-W."/>
            <person name="Bruemmer F."/>
            <person name="Labrenz M."/>
            <person name="Spormann A.M."/>
            <person name="Op den Camp H."/>
            <person name="Overmann J."/>
            <person name="Amann R."/>
            <person name="Jetten M.S.M."/>
            <person name="Mascher T."/>
            <person name="Medema M.H."/>
            <person name="Devos D.P."/>
            <person name="Kaster A.-K."/>
            <person name="Ovreas L."/>
            <person name="Rohde M."/>
            <person name="Galperin M.Y."/>
            <person name="Jogler C."/>
        </authorList>
    </citation>
    <scope>NUCLEOTIDE SEQUENCE [LARGE SCALE GENOMIC DNA]</scope>
    <source>
        <strain evidence="2 3">Pla133</strain>
    </source>
</reference>
<protein>
    <submittedName>
        <fullName evidence="2">Uncharacterized protein</fullName>
    </submittedName>
</protein>
<dbReference type="EMBL" id="CP036287">
    <property type="protein sequence ID" value="QDU66923.1"/>
    <property type="molecule type" value="Genomic_DNA"/>
</dbReference>
<dbReference type="AlphaFoldDB" id="A0A518BJ03"/>
<proteinExistence type="predicted"/>
<accession>A0A518BJ03</accession>
<sequence>MRSTLARLAKVAAAPPGLALTRYVATGAYWKYRMTRRHEIVETLDRPTPVLGIEDDSIILPGGRHLAIPGAPLSQSATIVAWETSRHGLELGPDGRQRGLIEVFRPSGTPRIRRHLARVPVFELVAQLEDEATRKSPGRATVVPLGSEEPAPAKGRSSDGAADPLALQRCQDPWTGAWGSAEPPAAPCSAQSRSA</sequence>
<evidence type="ECO:0000313" key="3">
    <source>
        <dbReference type="Proteomes" id="UP000316921"/>
    </source>
</evidence>
<dbReference type="Proteomes" id="UP000316921">
    <property type="component" value="Chromosome"/>
</dbReference>
<feature type="region of interest" description="Disordered" evidence="1">
    <location>
        <begin position="133"/>
        <end position="195"/>
    </location>
</feature>
<name>A0A518BJ03_9BACT</name>
<evidence type="ECO:0000256" key="1">
    <source>
        <dbReference type="SAM" id="MobiDB-lite"/>
    </source>
</evidence>
<gene>
    <name evidence="2" type="ORF">Pla133_19990</name>
</gene>
<evidence type="ECO:0000313" key="2">
    <source>
        <dbReference type="EMBL" id="QDU66923.1"/>
    </source>
</evidence>
<organism evidence="2 3">
    <name type="scientific">Engelhardtia mirabilis</name>
    <dbReference type="NCBI Taxonomy" id="2528011"/>
    <lineage>
        <taxon>Bacteria</taxon>
        <taxon>Pseudomonadati</taxon>
        <taxon>Planctomycetota</taxon>
        <taxon>Planctomycetia</taxon>
        <taxon>Planctomycetia incertae sedis</taxon>
        <taxon>Engelhardtia</taxon>
    </lineage>
</organism>
<keyword evidence="3" id="KW-1185">Reference proteome</keyword>